<keyword evidence="4" id="KW-0472">Membrane</keyword>
<accession>A0A3E3I264</accession>
<dbReference type="Proteomes" id="UP000260812">
    <property type="component" value="Unassembled WGS sequence"/>
</dbReference>
<evidence type="ECO:0000313" key="9">
    <source>
        <dbReference type="Proteomes" id="UP000261166"/>
    </source>
</evidence>
<evidence type="ECO:0000256" key="3">
    <source>
        <dbReference type="SAM" id="MobiDB-lite"/>
    </source>
</evidence>
<evidence type="ECO:0000256" key="2">
    <source>
        <dbReference type="ARBA" id="ARBA00023054"/>
    </source>
</evidence>
<dbReference type="PANTHER" id="PTHR32347">
    <property type="entry name" value="EFFLUX SYSTEM COMPONENT YKNX-RELATED"/>
    <property type="match status" value="1"/>
</dbReference>
<protein>
    <submittedName>
        <fullName evidence="6">HlyD family secretion protein</fullName>
    </submittedName>
</protein>
<feature type="transmembrane region" description="Helical" evidence="4">
    <location>
        <begin position="85"/>
        <end position="108"/>
    </location>
</feature>
<evidence type="ECO:0000313" key="8">
    <source>
        <dbReference type="Proteomes" id="UP000260812"/>
    </source>
</evidence>
<comment type="subcellular location">
    <subcellularLocation>
        <location evidence="1">Cell envelope</location>
    </subcellularLocation>
</comment>
<keyword evidence="4" id="KW-1133">Transmembrane helix</keyword>
<feature type="region of interest" description="Disordered" evidence="3">
    <location>
        <begin position="40"/>
        <end position="75"/>
    </location>
</feature>
<feature type="compositionally biased region" description="Low complexity" evidence="3">
    <location>
        <begin position="586"/>
        <end position="603"/>
    </location>
</feature>
<reference evidence="6 9" key="1">
    <citation type="submission" date="2018-08" db="EMBL/GenBank/DDBJ databases">
        <title>A genome reference for cultivated species of the human gut microbiota.</title>
        <authorList>
            <person name="Zou Y."/>
            <person name="Xue W."/>
            <person name="Luo G."/>
        </authorList>
    </citation>
    <scope>NUCLEOTIDE SEQUENCE [LARGE SCALE GENOMIC DNA]</scope>
    <source>
        <strain evidence="7 9">AF26-4BH</strain>
        <strain evidence="6">TF05-5AC</strain>
    </source>
</reference>
<feature type="region of interest" description="Disordered" evidence="3">
    <location>
        <begin position="320"/>
        <end position="350"/>
    </location>
</feature>
<dbReference type="GO" id="GO:0030313">
    <property type="term" value="C:cell envelope"/>
    <property type="evidence" value="ECO:0007669"/>
    <property type="project" value="UniProtKB-SubCell"/>
</dbReference>
<keyword evidence="8" id="KW-1185">Reference proteome</keyword>
<dbReference type="Proteomes" id="UP000261166">
    <property type="component" value="Unassembled WGS sequence"/>
</dbReference>
<dbReference type="InterPro" id="IPR050465">
    <property type="entry name" value="UPF0194_transport"/>
</dbReference>
<dbReference type="Gene3D" id="2.40.420.20">
    <property type="match status" value="1"/>
</dbReference>
<dbReference type="AlphaFoldDB" id="A0A3E3I264"/>
<dbReference type="EMBL" id="QVLU01000019">
    <property type="protein sequence ID" value="RGE68678.1"/>
    <property type="molecule type" value="Genomic_DNA"/>
</dbReference>
<sequence length="635" mass="68331">MWEAAQDKPQAGSVFMNKGNYPMGLNGGYKMSELENKGAENLTEVQETAKEKKKREKAEAKEKKAQQKREAIMAGGTQKKKKKKIGWIIALVLVVVIVGYSVVTSVIAKNTPMQVNTIEVTMGSIEETMSTSGTVSSEQSKTYYAPVGATISEMKIALGDEVAEGQQLVSFDTTELENRKAKAALDASATANSYRSSQYQSNKNESEYNEATIGLDELKILAEQQEQYVQGLKYQLEDETQREREKLQDWLGKLNQELETQNNKLAEQSDSDARKGIQEIIQNLNNSIRETSNQLSDLSMSEDLRETQRIIDAEQKKLEDMKEEISKREGKESSSEAGIADPYSKQQQADTVQSAQITASEAAAELEKAQAGVVAEFPGIVTKIATVSTSKDATKGGGLLEGATVAEGTELFTIESNKQVKVGIEVTKYDLPKIEIGQKVDVTIAGKEYEGEVSKINKVAAANSQGTPVVGAEVHIKNPDEDIFLGVEAKLVIHTASAENVLTVPVEIVNADKQGEFCYVVENGVVTMRRITTGISSDSMVEVKEGLKEGDQILYDVTGMVTEGMKVMAVPMGSGMAGAAMTDAAAPETGAAVETASEASTENASEEGSSEAVGQETETAGTQTQTDGAADSGNE</sequence>
<dbReference type="PANTHER" id="PTHR32347:SF14">
    <property type="entry name" value="EFFLUX SYSTEM COMPONENT YKNX-RELATED"/>
    <property type="match status" value="1"/>
</dbReference>
<feature type="compositionally biased region" description="Basic and acidic residues" evidence="3">
    <location>
        <begin position="56"/>
        <end position="71"/>
    </location>
</feature>
<feature type="compositionally biased region" description="Low complexity" evidence="3">
    <location>
        <begin position="610"/>
        <end position="635"/>
    </location>
</feature>
<evidence type="ECO:0000256" key="4">
    <source>
        <dbReference type="SAM" id="Phobius"/>
    </source>
</evidence>
<dbReference type="Gene3D" id="2.40.30.170">
    <property type="match status" value="1"/>
</dbReference>
<keyword evidence="2" id="KW-0175">Coiled coil</keyword>
<feature type="domain" description="YknX-like C-terminal permuted SH3-like" evidence="5">
    <location>
        <begin position="501"/>
        <end position="567"/>
    </location>
</feature>
<dbReference type="Gene3D" id="2.40.50.100">
    <property type="match status" value="1"/>
</dbReference>
<feature type="region of interest" description="Disordered" evidence="3">
    <location>
        <begin position="1"/>
        <end position="20"/>
    </location>
</feature>
<proteinExistence type="predicted"/>
<feature type="region of interest" description="Disordered" evidence="3">
    <location>
        <begin position="586"/>
        <end position="635"/>
    </location>
</feature>
<gene>
    <name evidence="7" type="ORF">DWY69_19670</name>
    <name evidence="6" type="ORF">DXC51_15175</name>
</gene>
<evidence type="ECO:0000256" key="1">
    <source>
        <dbReference type="ARBA" id="ARBA00004196"/>
    </source>
</evidence>
<organism evidence="6 8">
    <name type="scientific">Eisenbergiella massiliensis</name>
    <dbReference type="NCBI Taxonomy" id="1720294"/>
    <lineage>
        <taxon>Bacteria</taxon>
        <taxon>Bacillati</taxon>
        <taxon>Bacillota</taxon>
        <taxon>Clostridia</taxon>
        <taxon>Lachnospirales</taxon>
        <taxon>Lachnospiraceae</taxon>
        <taxon>Eisenbergiella</taxon>
    </lineage>
</organism>
<dbReference type="Pfam" id="PF25989">
    <property type="entry name" value="YknX_C"/>
    <property type="match status" value="1"/>
</dbReference>
<evidence type="ECO:0000313" key="7">
    <source>
        <dbReference type="EMBL" id="RGE68678.1"/>
    </source>
</evidence>
<comment type="caution">
    <text evidence="6">The sequence shown here is derived from an EMBL/GenBank/DDBJ whole genome shotgun (WGS) entry which is preliminary data.</text>
</comment>
<dbReference type="EMBL" id="QVLV01000010">
    <property type="protein sequence ID" value="RGE58755.1"/>
    <property type="molecule type" value="Genomic_DNA"/>
</dbReference>
<evidence type="ECO:0000313" key="6">
    <source>
        <dbReference type="EMBL" id="RGE58755.1"/>
    </source>
</evidence>
<keyword evidence="4" id="KW-0812">Transmembrane</keyword>
<name>A0A3E3I264_9FIRM</name>
<dbReference type="InterPro" id="IPR058637">
    <property type="entry name" value="YknX-like_C"/>
</dbReference>
<feature type="compositionally biased region" description="Basic and acidic residues" evidence="3">
    <location>
        <begin position="320"/>
        <end position="334"/>
    </location>
</feature>
<evidence type="ECO:0000259" key="5">
    <source>
        <dbReference type="Pfam" id="PF25989"/>
    </source>
</evidence>